<dbReference type="AlphaFoldDB" id="A0A165B510"/>
<organism evidence="1 2">
    <name type="scientific">Laetiporus sulphureus 93-53</name>
    <dbReference type="NCBI Taxonomy" id="1314785"/>
    <lineage>
        <taxon>Eukaryota</taxon>
        <taxon>Fungi</taxon>
        <taxon>Dikarya</taxon>
        <taxon>Basidiomycota</taxon>
        <taxon>Agaricomycotina</taxon>
        <taxon>Agaricomycetes</taxon>
        <taxon>Polyporales</taxon>
        <taxon>Laetiporus</taxon>
    </lineage>
</organism>
<evidence type="ECO:0000313" key="2">
    <source>
        <dbReference type="Proteomes" id="UP000076871"/>
    </source>
</evidence>
<accession>A0A165B510</accession>
<proteinExistence type="predicted"/>
<dbReference type="GeneID" id="63820253"/>
<dbReference type="OrthoDB" id="2499658at2759"/>
<evidence type="ECO:0000313" key="1">
    <source>
        <dbReference type="EMBL" id="KZT00252.1"/>
    </source>
</evidence>
<dbReference type="STRING" id="1314785.A0A165B510"/>
<sequence length="102" mass="12115">KQEKALLMQIMFDKIWDILHDPATSRVRMPQFFWWVQKILWLALICKIISRAQPNVLEKQICDILCYCHCLSNHGGMDKTMSLICEHHSWISKKLISQFVKN</sequence>
<dbReference type="RefSeq" id="XP_040757992.1">
    <property type="nucleotide sequence ID" value="XM_040903222.1"/>
</dbReference>
<keyword evidence="2" id="KW-1185">Reference proteome</keyword>
<dbReference type="EMBL" id="KV427691">
    <property type="protein sequence ID" value="KZT00252.1"/>
    <property type="molecule type" value="Genomic_DNA"/>
</dbReference>
<protein>
    <submittedName>
        <fullName evidence="1">Uncharacterized protein</fullName>
    </submittedName>
</protein>
<gene>
    <name evidence="1" type="ORF">LAESUDRAFT_616672</name>
</gene>
<dbReference type="Proteomes" id="UP000076871">
    <property type="component" value="Unassembled WGS sequence"/>
</dbReference>
<name>A0A165B510_9APHY</name>
<reference evidence="1 2" key="1">
    <citation type="journal article" date="2016" name="Mol. Biol. Evol.">
        <title>Comparative Genomics of Early-Diverging Mushroom-Forming Fungi Provides Insights into the Origins of Lignocellulose Decay Capabilities.</title>
        <authorList>
            <person name="Nagy L.G."/>
            <person name="Riley R."/>
            <person name="Tritt A."/>
            <person name="Adam C."/>
            <person name="Daum C."/>
            <person name="Floudas D."/>
            <person name="Sun H."/>
            <person name="Yadav J.S."/>
            <person name="Pangilinan J."/>
            <person name="Larsson K.H."/>
            <person name="Matsuura K."/>
            <person name="Barry K."/>
            <person name="Labutti K."/>
            <person name="Kuo R."/>
            <person name="Ohm R.A."/>
            <person name="Bhattacharya S.S."/>
            <person name="Shirouzu T."/>
            <person name="Yoshinaga Y."/>
            <person name="Martin F.M."/>
            <person name="Grigoriev I.V."/>
            <person name="Hibbett D.S."/>
        </authorList>
    </citation>
    <scope>NUCLEOTIDE SEQUENCE [LARGE SCALE GENOMIC DNA]</scope>
    <source>
        <strain evidence="1 2">93-53</strain>
    </source>
</reference>
<feature type="non-terminal residue" evidence="1">
    <location>
        <position position="1"/>
    </location>
</feature>
<feature type="non-terminal residue" evidence="1">
    <location>
        <position position="102"/>
    </location>
</feature>
<dbReference type="InParanoid" id="A0A165B510"/>